<dbReference type="InterPro" id="IPR050490">
    <property type="entry name" value="Bact_solute-bd_prot1"/>
</dbReference>
<dbReference type="InterPro" id="IPR006059">
    <property type="entry name" value="SBP"/>
</dbReference>
<feature type="signal peptide" evidence="1">
    <location>
        <begin position="1"/>
        <end position="25"/>
    </location>
</feature>
<name>A0A6B1DM19_9CHLR</name>
<proteinExistence type="predicted"/>
<comment type="caution">
    <text evidence="2">The sequence shown here is derived from an EMBL/GenBank/DDBJ whole genome shotgun (WGS) entry which is preliminary data.</text>
</comment>
<evidence type="ECO:0000256" key="1">
    <source>
        <dbReference type="SAM" id="SignalP"/>
    </source>
</evidence>
<dbReference type="AlphaFoldDB" id="A0A6B1DM19"/>
<feature type="chain" id="PRO_5025597968" evidence="1">
    <location>
        <begin position="26"/>
        <end position="438"/>
    </location>
</feature>
<dbReference type="PANTHER" id="PTHR43649:SF12">
    <property type="entry name" value="DIACETYLCHITOBIOSE BINDING PROTEIN DASA"/>
    <property type="match status" value="1"/>
</dbReference>
<dbReference type="PANTHER" id="PTHR43649">
    <property type="entry name" value="ARABINOSE-BINDING PROTEIN-RELATED"/>
    <property type="match status" value="1"/>
</dbReference>
<protein>
    <submittedName>
        <fullName evidence="2">Extracellular solute-binding protein</fullName>
    </submittedName>
</protein>
<accession>A0A6B1DM19</accession>
<dbReference type="EMBL" id="VXPY01000007">
    <property type="protein sequence ID" value="MYD88839.1"/>
    <property type="molecule type" value="Genomic_DNA"/>
</dbReference>
<sequence>MNGNTLSRRRFLVLSGTMSAATVLAACALPETGGEGAMMAESVTLSHWQHHSTGRAAAVEEFKAQFEEANPDITIDFQSIPWAEYWGKLAAGIAGGEGSAPDVFQIPMGLVEQYIAGDNLLPVSDSVITSGEIEESYLPWTVQRGQRGGEYYGLPLDVQTLVMYRNDAIYEEAGLDPKAPYADLADMYDQAALLTKLEGGDDDRIGIHTGYYSAFQTILYQQFLQRERDGQAWVDESTNQLVWPDYPEILETFAWFCDMSGSSDDDSFLSGQNRFALGRAAMQIGHPVTRGSLLAQAPDMAYSIVPFPTRSVGQDLYTAGSHWMWVVGKWVPDSEAGWNWVHYCTNRDAQIVWNDVAGDLPSFQGLGADPMFRPDSNAEVCLDSLEYATPWEWVGWAEWVKELGDGRDRVVIGGEDPAASFDTMVANLNDVIADNTVS</sequence>
<keyword evidence="1" id="KW-0732">Signal</keyword>
<dbReference type="Gene3D" id="3.40.190.10">
    <property type="entry name" value="Periplasmic binding protein-like II"/>
    <property type="match status" value="1"/>
</dbReference>
<dbReference type="SUPFAM" id="SSF53850">
    <property type="entry name" value="Periplasmic binding protein-like II"/>
    <property type="match status" value="1"/>
</dbReference>
<reference evidence="2" key="1">
    <citation type="submission" date="2019-09" db="EMBL/GenBank/DDBJ databases">
        <title>Characterisation of the sponge microbiome using genome-centric metagenomics.</title>
        <authorList>
            <person name="Engelberts J.P."/>
            <person name="Robbins S.J."/>
            <person name="De Goeij J.M."/>
            <person name="Aranda M."/>
            <person name="Bell S.C."/>
            <person name="Webster N.S."/>
        </authorList>
    </citation>
    <scope>NUCLEOTIDE SEQUENCE</scope>
    <source>
        <strain evidence="2">SB0662_bin_9</strain>
    </source>
</reference>
<dbReference type="Pfam" id="PF13416">
    <property type="entry name" value="SBP_bac_8"/>
    <property type="match status" value="1"/>
</dbReference>
<organism evidence="2">
    <name type="scientific">Caldilineaceae bacterium SB0662_bin_9</name>
    <dbReference type="NCBI Taxonomy" id="2605258"/>
    <lineage>
        <taxon>Bacteria</taxon>
        <taxon>Bacillati</taxon>
        <taxon>Chloroflexota</taxon>
        <taxon>Caldilineae</taxon>
        <taxon>Caldilineales</taxon>
        <taxon>Caldilineaceae</taxon>
    </lineage>
</organism>
<evidence type="ECO:0000313" key="2">
    <source>
        <dbReference type="EMBL" id="MYD88839.1"/>
    </source>
</evidence>
<gene>
    <name evidence="2" type="ORF">F4Y08_00655</name>
</gene>
<dbReference type="InterPro" id="IPR006311">
    <property type="entry name" value="TAT_signal"/>
</dbReference>
<dbReference type="PROSITE" id="PS51318">
    <property type="entry name" value="TAT"/>
    <property type="match status" value="1"/>
</dbReference>